<evidence type="ECO:0000259" key="2">
    <source>
        <dbReference type="Pfam" id="PF11127"/>
    </source>
</evidence>
<keyword evidence="1" id="KW-1133">Transmembrane helix</keyword>
<sequence>MVYVKNVPTFERIVRVLVGSGLAVCAGWVYLQLMHGAWAVLLALVLLVSALFVAATGFFGWCPACALVGRKLMSSQRPS</sequence>
<dbReference type="InterPro" id="IPR021309">
    <property type="entry name" value="YgaP-like_TM"/>
</dbReference>
<dbReference type="Proteomes" id="UP000290365">
    <property type="component" value="Chromosome"/>
</dbReference>
<reference evidence="3 4" key="1">
    <citation type="submission" date="2019-01" db="EMBL/GenBank/DDBJ databases">
        <title>Ktedonosporobacter rubrisoli SCAWS-G2.</title>
        <authorList>
            <person name="Huang Y."/>
            <person name="Yan B."/>
        </authorList>
    </citation>
    <scope>NUCLEOTIDE SEQUENCE [LARGE SCALE GENOMIC DNA]</scope>
    <source>
        <strain evidence="3 4">SCAWS-G2</strain>
    </source>
</reference>
<protein>
    <submittedName>
        <fullName evidence="3">DUF2892 domain-containing protein</fullName>
    </submittedName>
</protein>
<dbReference type="Pfam" id="PF11127">
    <property type="entry name" value="YgaP-like_TM"/>
    <property type="match status" value="1"/>
</dbReference>
<keyword evidence="1" id="KW-0812">Transmembrane</keyword>
<dbReference type="OrthoDB" id="8781369at2"/>
<dbReference type="AlphaFoldDB" id="A0A4P6JPV4"/>
<name>A0A4P6JPV4_KTERU</name>
<evidence type="ECO:0000313" key="4">
    <source>
        <dbReference type="Proteomes" id="UP000290365"/>
    </source>
</evidence>
<dbReference type="RefSeq" id="WP_129888326.1">
    <property type="nucleotide sequence ID" value="NZ_CP035758.1"/>
</dbReference>
<dbReference type="KEGG" id="kbs:EPA93_15185"/>
<feature type="transmembrane region" description="Helical" evidence="1">
    <location>
        <begin position="12"/>
        <end position="31"/>
    </location>
</feature>
<keyword evidence="4" id="KW-1185">Reference proteome</keyword>
<organism evidence="3 4">
    <name type="scientific">Ktedonosporobacter rubrisoli</name>
    <dbReference type="NCBI Taxonomy" id="2509675"/>
    <lineage>
        <taxon>Bacteria</taxon>
        <taxon>Bacillati</taxon>
        <taxon>Chloroflexota</taxon>
        <taxon>Ktedonobacteria</taxon>
        <taxon>Ktedonobacterales</taxon>
        <taxon>Ktedonosporobacteraceae</taxon>
        <taxon>Ktedonosporobacter</taxon>
    </lineage>
</organism>
<accession>A0A4P6JPV4</accession>
<evidence type="ECO:0000256" key="1">
    <source>
        <dbReference type="SAM" id="Phobius"/>
    </source>
</evidence>
<evidence type="ECO:0000313" key="3">
    <source>
        <dbReference type="EMBL" id="QBD77263.1"/>
    </source>
</evidence>
<keyword evidence="1" id="KW-0472">Membrane</keyword>
<gene>
    <name evidence="3" type="ORF">EPA93_15185</name>
</gene>
<proteinExistence type="predicted"/>
<feature type="domain" description="Inner membrane protein YgaP-like transmembrane" evidence="2">
    <location>
        <begin position="5"/>
        <end position="71"/>
    </location>
</feature>
<feature type="transmembrane region" description="Helical" evidence="1">
    <location>
        <begin position="37"/>
        <end position="69"/>
    </location>
</feature>
<dbReference type="EMBL" id="CP035758">
    <property type="protein sequence ID" value="QBD77263.1"/>
    <property type="molecule type" value="Genomic_DNA"/>
</dbReference>